<evidence type="ECO:0000256" key="3">
    <source>
        <dbReference type="ARBA" id="ARBA00022448"/>
    </source>
</evidence>
<proteinExistence type="inferred from homology"/>
<evidence type="ECO:0000313" key="10">
    <source>
        <dbReference type="EMBL" id="KAG9233585.1"/>
    </source>
</evidence>
<feature type="compositionally biased region" description="Low complexity" evidence="7">
    <location>
        <begin position="7"/>
        <end position="17"/>
    </location>
</feature>
<evidence type="ECO:0000256" key="1">
    <source>
        <dbReference type="ARBA" id="ARBA00004141"/>
    </source>
</evidence>
<dbReference type="GO" id="GO:0022857">
    <property type="term" value="F:transmembrane transporter activity"/>
    <property type="evidence" value="ECO:0007669"/>
    <property type="project" value="InterPro"/>
</dbReference>
<dbReference type="GO" id="GO:0005886">
    <property type="term" value="C:plasma membrane"/>
    <property type="evidence" value="ECO:0007669"/>
    <property type="project" value="TreeGrafter"/>
</dbReference>
<sequence length="215" mass="22626">MTEKDQTSSAGSTAGTTLNEKESEAGSNLATTSKETREVSENSSTADVDPEKSEQQTETTEELPPRDINGWKWVVVVLSILSSTFLFALDNTIVADIQPVIVLHFNDVKNLTWLSGKIFGQFNAKWTYILCVVLFELGSAVCGAAPSMDALIIGRAICGVGGSGMYVGVMTLLAATTTINERPMYIGGTGFTWGLGTVLGPVIGGGFSDSSAGLS</sequence>
<dbReference type="PANTHER" id="PTHR23501">
    <property type="entry name" value="MAJOR FACILITATOR SUPERFAMILY"/>
    <property type="match status" value="1"/>
</dbReference>
<dbReference type="Proteomes" id="UP000824998">
    <property type="component" value="Unassembled WGS sequence"/>
</dbReference>
<comment type="subcellular location">
    <subcellularLocation>
        <location evidence="1">Membrane</location>
        <topology evidence="1">Multi-pass membrane protein</topology>
    </subcellularLocation>
</comment>
<feature type="transmembrane region" description="Helical" evidence="8">
    <location>
        <begin position="152"/>
        <end position="175"/>
    </location>
</feature>
<feature type="region of interest" description="Disordered" evidence="7">
    <location>
        <begin position="1"/>
        <end position="64"/>
    </location>
</feature>
<dbReference type="SUPFAM" id="SSF103473">
    <property type="entry name" value="MFS general substrate transporter"/>
    <property type="match status" value="1"/>
</dbReference>
<dbReference type="InterPro" id="IPR036259">
    <property type="entry name" value="MFS_trans_sf"/>
</dbReference>
<dbReference type="InterPro" id="IPR011701">
    <property type="entry name" value="MFS"/>
</dbReference>
<gene>
    <name evidence="10" type="ORF">BJ875DRAFT_511637</name>
</gene>
<feature type="transmembrane region" description="Helical" evidence="8">
    <location>
        <begin position="126"/>
        <end position="146"/>
    </location>
</feature>
<name>A0A9P7YI96_9HELO</name>
<dbReference type="OrthoDB" id="3472919at2759"/>
<evidence type="ECO:0000256" key="8">
    <source>
        <dbReference type="SAM" id="Phobius"/>
    </source>
</evidence>
<evidence type="ECO:0000256" key="5">
    <source>
        <dbReference type="ARBA" id="ARBA00022989"/>
    </source>
</evidence>
<protein>
    <submittedName>
        <fullName evidence="10">Major facilitator superfamily domain-containing protein</fullName>
    </submittedName>
</protein>
<reference evidence="10" key="1">
    <citation type="journal article" date="2021" name="IMA Fungus">
        <title>Genomic characterization of three marine fungi, including Emericellopsis atlantica sp. nov. with signatures of a generalist lifestyle and marine biomass degradation.</title>
        <authorList>
            <person name="Hagestad O.C."/>
            <person name="Hou L."/>
            <person name="Andersen J.H."/>
            <person name="Hansen E.H."/>
            <person name="Altermark B."/>
            <person name="Li C."/>
            <person name="Kuhnert E."/>
            <person name="Cox R.J."/>
            <person name="Crous P.W."/>
            <person name="Spatafora J.W."/>
            <person name="Lail K."/>
            <person name="Amirebrahimi M."/>
            <person name="Lipzen A."/>
            <person name="Pangilinan J."/>
            <person name="Andreopoulos W."/>
            <person name="Hayes R.D."/>
            <person name="Ng V."/>
            <person name="Grigoriev I.V."/>
            <person name="Jackson S.A."/>
            <person name="Sutton T.D.S."/>
            <person name="Dobson A.D.W."/>
            <person name="Rama T."/>
        </authorList>
    </citation>
    <scope>NUCLEOTIDE SEQUENCE</scope>
    <source>
        <strain evidence="10">TRa018bII</strain>
    </source>
</reference>
<evidence type="ECO:0000256" key="2">
    <source>
        <dbReference type="ARBA" id="ARBA00007520"/>
    </source>
</evidence>
<dbReference type="InterPro" id="IPR020846">
    <property type="entry name" value="MFS_dom"/>
</dbReference>
<evidence type="ECO:0000259" key="9">
    <source>
        <dbReference type="PROSITE" id="PS50850"/>
    </source>
</evidence>
<evidence type="ECO:0000256" key="4">
    <source>
        <dbReference type="ARBA" id="ARBA00022692"/>
    </source>
</evidence>
<dbReference type="PROSITE" id="PS50850">
    <property type="entry name" value="MFS"/>
    <property type="match status" value="1"/>
</dbReference>
<keyword evidence="11" id="KW-1185">Reference proteome</keyword>
<keyword evidence="3" id="KW-0813">Transport</keyword>
<dbReference type="Pfam" id="PF07690">
    <property type="entry name" value="MFS_1"/>
    <property type="match status" value="1"/>
</dbReference>
<dbReference type="EMBL" id="MU251494">
    <property type="protein sequence ID" value="KAG9233585.1"/>
    <property type="molecule type" value="Genomic_DNA"/>
</dbReference>
<comment type="caution">
    <text evidence="10">The sequence shown here is derived from an EMBL/GenBank/DDBJ whole genome shotgun (WGS) entry which is preliminary data.</text>
</comment>
<evidence type="ECO:0000256" key="6">
    <source>
        <dbReference type="ARBA" id="ARBA00023136"/>
    </source>
</evidence>
<dbReference type="Gene3D" id="1.20.1250.20">
    <property type="entry name" value="MFS general substrate transporter like domains"/>
    <property type="match status" value="1"/>
</dbReference>
<comment type="similarity">
    <text evidence="2">Belongs to the major facilitator superfamily. TCR/Tet family.</text>
</comment>
<keyword evidence="5 8" id="KW-1133">Transmembrane helix</keyword>
<evidence type="ECO:0000256" key="7">
    <source>
        <dbReference type="SAM" id="MobiDB-lite"/>
    </source>
</evidence>
<evidence type="ECO:0000313" key="11">
    <source>
        <dbReference type="Proteomes" id="UP000824998"/>
    </source>
</evidence>
<keyword evidence="4 8" id="KW-0812">Transmembrane</keyword>
<accession>A0A9P7YI96</accession>
<dbReference type="AlphaFoldDB" id="A0A9P7YI96"/>
<organism evidence="10 11">
    <name type="scientific">Amylocarpus encephaloides</name>
    <dbReference type="NCBI Taxonomy" id="45428"/>
    <lineage>
        <taxon>Eukaryota</taxon>
        <taxon>Fungi</taxon>
        <taxon>Dikarya</taxon>
        <taxon>Ascomycota</taxon>
        <taxon>Pezizomycotina</taxon>
        <taxon>Leotiomycetes</taxon>
        <taxon>Helotiales</taxon>
        <taxon>Helotiales incertae sedis</taxon>
        <taxon>Amylocarpus</taxon>
    </lineage>
</organism>
<keyword evidence="6 8" id="KW-0472">Membrane</keyword>
<dbReference type="PANTHER" id="PTHR23501:SF12">
    <property type="entry name" value="MAJOR FACILITATOR SUPERFAMILY (MFS) PROFILE DOMAIN-CONTAINING PROTEIN-RELATED"/>
    <property type="match status" value="1"/>
</dbReference>
<feature type="domain" description="Major facilitator superfamily (MFS) profile" evidence="9">
    <location>
        <begin position="1"/>
        <end position="215"/>
    </location>
</feature>